<dbReference type="SMART" id="SM00382">
    <property type="entry name" value="AAA"/>
    <property type="match status" value="1"/>
</dbReference>
<keyword evidence="6" id="KW-1185">Reference proteome</keyword>
<dbReference type="RefSeq" id="WP_102798859.1">
    <property type="nucleotide sequence ID" value="NZ_BAAAEI010000006.1"/>
</dbReference>
<evidence type="ECO:0000313" key="5">
    <source>
        <dbReference type="EMBL" id="GAA0348449.1"/>
    </source>
</evidence>
<keyword evidence="3 5" id="KW-0067">ATP-binding</keyword>
<protein>
    <submittedName>
        <fullName evidence="5">ABC transporter ATP-binding protein</fullName>
    </submittedName>
</protein>
<evidence type="ECO:0000256" key="3">
    <source>
        <dbReference type="ARBA" id="ARBA00022840"/>
    </source>
</evidence>
<sequence>MKAVELAQVRQCYGDFIALDNVSLSVQAGEVLGLFGHNGAGKTTSMKLILGLLQPSQGQVRVFGDSPRTVQVRQQIGYLPENVAFYPQLTGFETLRHFARLKSAPLSQVETLLDQVGLQHASHKRVKTYSKGMRQRLGLAQALLGKPQLLLLDEPTVGLDPIATGELYALIQRLREAGTAVILCSHVLSGVEAFIDRAAIMAGGQLRALGSLPALRAEVGLPSLIRVSGMPQAHEWHRQLLLDGYQARLLGEQNLEITAHNGAKQQLLKLLLEQGLPQDVEVRQASMEELYRHYMQAQSRIDKGA</sequence>
<evidence type="ECO:0000259" key="4">
    <source>
        <dbReference type="PROSITE" id="PS50893"/>
    </source>
</evidence>
<dbReference type="InterPro" id="IPR051782">
    <property type="entry name" value="ABC_Transporter_VariousFunc"/>
</dbReference>
<dbReference type="GO" id="GO:0005524">
    <property type="term" value="F:ATP binding"/>
    <property type="evidence" value="ECO:0007669"/>
    <property type="project" value="UniProtKB-KW"/>
</dbReference>
<evidence type="ECO:0000256" key="2">
    <source>
        <dbReference type="ARBA" id="ARBA00022741"/>
    </source>
</evidence>
<dbReference type="InterPro" id="IPR003593">
    <property type="entry name" value="AAA+_ATPase"/>
</dbReference>
<dbReference type="PANTHER" id="PTHR42939">
    <property type="entry name" value="ABC TRANSPORTER ATP-BINDING PROTEIN ALBC-RELATED"/>
    <property type="match status" value="1"/>
</dbReference>
<dbReference type="PROSITE" id="PS00211">
    <property type="entry name" value="ABC_TRANSPORTER_1"/>
    <property type="match status" value="1"/>
</dbReference>
<proteinExistence type="predicted"/>
<reference evidence="6" key="1">
    <citation type="journal article" date="2019" name="Int. J. Syst. Evol. Microbiol.">
        <title>The Global Catalogue of Microorganisms (GCM) 10K type strain sequencing project: providing services to taxonomists for standard genome sequencing and annotation.</title>
        <authorList>
            <consortium name="The Broad Institute Genomics Platform"/>
            <consortium name="The Broad Institute Genome Sequencing Center for Infectious Disease"/>
            <person name="Wu L."/>
            <person name="Ma J."/>
        </authorList>
    </citation>
    <scope>NUCLEOTIDE SEQUENCE [LARGE SCALE GENOMIC DNA]</scope>
    <source>
        <strain evidence="6">JCM 13378</strain>
    </source>
</reference>
<evidence type="ECO:0000256" key="1">
    <source>
        <dbReference type="ARBA" id="ARBA00022448"/>
    </source>
</evidence>
<keyword evidence="2" id="KW-0547">Nucleotide-binding</keyword>
<dbReference type="InterPro" id="IPR003439">
    <property type="entry name" value="ABC_transporter-like_ATP-bd"/>
</dbReference>
<dbReference type="Gene3D" id="3.40.50.300">
    <property type="entry name" value="P-loop containing nucleotide triphosphate hydrolases"/>
    <property type="match status" value="1"/>
</dbReference>
<dbReference type="PANTHER" id="PTHR42939:SF1">
    <property type="entry name" value="ABC TRANSPORTER ATP-BINDING PROTEIN ALBC-RELATED"/>
    <property type="match status" value="1"/>
</dbReference>
<dbReference type="EMBL" id="BAAAEI010000006">
    <property type="protein sequence ID" value="GAA0348449.1"/>
    <property type="molecule type" value="Genomic_DNA"/>
</dbReference>
<name>A0ABP3GLR7_9ALTE</name>
<dbReference type="SUPFAM" id="SSF52540">
    <property type="entry name" value="P-loop containing nucleoside triphosphate hydrolases"/>
    <property type="match status" value="1"/>
</dbReference>
<evidence type="ECO:0000313" key="6">
    <source>
        <dbReference type="Proteomes" id="UP001501757"/>
    </source>
</evidence>
<dbReference type="InterPro" id="IPR017871">
    <property type="entry name" value="ABC_transporter-like_CS"/>
</dbReference>
<organism evidence="5 6">
    <name type="scientific">Bowmanella denitrificans</name>
    <dbReference type="NCBI Taxonomy" id="366582"/>
    <lineage>
        <taxon>Bacteria</taxon>
        <taxon>Pseudomonadati</taxon>
        <taxon>Pseudomonadota</taxon>
        <taxon>Gammaproteobacteria</taxon>
        <taxon>Alteromonadales</taxon>
        <taxon>Alteromonadaceae</taxon>
        <taxon>Bowmanella</taxon>
    </lineage>
</organism>
<gene>
    <name evidence="5" type="ORF">GCM10009092_11050</name>
</gene>
<dbReference type="InterPro" id="IPR027417">
    <property type="entry name" value="P-loop_NTPase"/>
</dbReference>
<keyword evidence="1" id="KW-0813">Transport</keyword>
<comment type="caution">
    <text evidence="5">The sequence shown here is derived from an EMBL/GenBank/DDBJ whole genome shotgun (WGS) entry which is preliminary data.</text>
</comment>
<dbReference type="CDD" id="cd03230">
    <property type="entry name" value="ABC_DR_subfamily_A"/>
    <property type="match status" value="1"/>
</dbReference>
<accession>A0ABP3GLR7</accession>
<feature type="domain" description="ABC transporter" evidence="4">
    <location>
        <begin position="4"/>
        <end position="228"/>
    </location>
</feature>
<dbReference type="PROSITE" id="PS50893">
    <property type="entry name" value="ABC_TRANSPORTER_2"/>
    <property type="match status" value="1"/>
</dbReference>
<dbReference type="Pfam" id="PF00005">
    <property type="entry name" value="ABC_tran"/>
    <property type="match status" value="1"/>
</dbReference>
<dbReference type="Proteomes" id="UP001501757">
    <property type="component" value="Unassembled WGS sequence"/>
</dbReference>